<dbReference type="CDD" id="cd02570">
    <property type="entry name" value="PseudoU_synth_EcTruA"/>
    <property type="match status" value="1"/>
</dbReference>
<dbReference type="InterPro" id="IPR020097">
    <property type="entry name" value="PsdUridine_synth_TruA_a/b_dom"/>
</dbReference>
<keyword evidence="3 4" id="KW-0413">Isomerase</keyword>
<accession>A0A9D0Z2V4</accession>
<feature type="domain" description="Pseudouridine synthase I TruA alpha/beta" evidence="8">
    <location>
        <begin position="143"/>
        <end position="245"/>
    </location>
</feature>
<name>A0A9D0Z2V4_9FIRM</name>
<reference evidence="9" key="1">
    <citation type="submission" date="2020-10" db="EMBL/GenBank/DDBJ databases">
        <authorList>
            <person name="Gilroy R."/>
        </authorList>
    </citation>
    <scope>NUCLEOTIDE SEQUENCE</scope>
    <source>
        <strain evidence="9">13361</strain>
    </source>
</reference>
<dbReference type="Gene3D" id="3.30.70.660">
    <property type="entry name" value="Pseudouridine synthase I, catalytic domain, C-terminal subdomain"/>
    <property type="match status" value="1"/>
</dbReference>
<sequence length="258" mass="28745">MRNIALFLTYEGTAYHGWQMQKNLATVQQTLEKAIAMVVSHPVHVTGCGRTDAGVHAKCYVANFRTGSTIPAERLPYALNTHLPPDIVVTKAFDVNENFNAIGSCVKKEYTYIIYNSRVRDPFYVNRAWFYPKHLDEKVMQAAADQFVGTHDFAAVRSVGTDVKSTVRTVYYYNVERQGNLIYLRVCANGFLYNMARAMAGTVVYAAEGKFPPEQIGKILDSGNRTAAGPTVPPGGLYMTHLWYDDGVDCFQCPGEDS</sequence>
<gene>
    <name evidence="4 9" type="primary">truA</name>
    <name evidence="9" type="ORF">IAB74_05905</name>
</gene>
<dbReference type="Gene3D" id="3.30.70.580">
    <property type="entry name" value="Pseudouridine synthase I, catalytic domain, N-terminal subdomain"/>
    <property type="match status" value="1"/>
</dbReference>
<comment type="caution">
    <text evidence="9">The sequence shown here is derived from an EMBL/GenBank/DDBJ whole genome shotgun (WGS) entry which is preliminary data.</text>
</comment>
<comment type="function">
    <text evidence="4">Formation of pseudouridine at positions 38, 39 and 40 in the anticodon stem and loop of transfer RNAs.</text>
</comment>
<comment type="subunit">
    <text evidence="4">Homodimer.</text>
</comment>
<dbReference type="InterPro" id="IPR020095">
    <property type="entry name" value="PsdUridine_synth_TruA_C"/>
</dbReference>
<dbReference type="SUPFAM" id="SSF55120">
    <property type="entry name" value="Pseudouridine synthase"/>
    <property type="match status" value="1"/>
</dbReference>
<evidence type="ECO:0000256" key="7">
    <source>
        <dbReference type="RuleBase" id="RU003792"/>
    </source>
</evidence>
<organism evidence="9 10">
    <name type="scientific">Candidatus Faecousia excrementigallinarum</name>
    <dbReference type="NCBI Taxonomy" id="2840806"/>
    <lineage>
        <taxon>Bacteria</taxon>
        <taxon>Bacillati</taxon>
        <taxon>Bacillota</taxon>
        <taxon>Clostridia</taxon>
        <taxon>Eubacteriales</taxon>
        <taxon>Oscillospiraceae</taxon>
        <taxon>Faecousia</taxon>
    </lineage>
</organism>
<evidence type="ECO:0000256" key="1">
    <source>
        <dbReference type="ARBA" id="ARBA00009375"/>
    </source>
</evidence>
<dbReference type="Pfam" id="PF01416">
    <property type="entry name" value="PseudoU_synth_1"/>
    <property type="match status" value="2"/>
</dbReference>
<feature type="binding site" evidence="4 6">
    <location>
        <position position="110"/>
    </location>
    <ligand>
        <name>substrate</name>
    </ligand>
</feature>
<keyword evidence="2 4" id="KW-0819">tRNA processing</keyword>
<evidence type="ECO:0000256" key="4">
    <source>
        <dbReference type="HAMAP-Rule" id="MF_00171"/>
    </source>
</evidence>
<dbReference type="InterPro" id="IPR020094">
    <property type="entry name" value="TruA/RsuA/RluB/E/F_N"/>
</dbReference>
<evidence type="ECO:0000256" key="2">
    <source>
        <dbReference type="ARBA" id="ARBA00022694"/>
    </source>
</evidence>
<evidence type="ECO:0000256" key="5">
    <source>
        <dbReference type="PIRSR" id="PIRSR001430-1"/>
    </source>
</evidence>
<evidence type="ECO:0000313" key="10">
    <source>
        <dbReference type="Proteomes" id="UP000886796"/>
    </source>
</evidence>
<evidence type="ECO:0000256" key="3">
    <source>
        <dbReference type="ARBA" id="ARBA00023235"/>
    </source>
</evidence>
<dbReference type="AlphaFoldDB" id="A0A9D0Z2V4"/>
<comment type="similarity">
    <text evidence="1 4 7">Belongs to the tRNA pseudouridine synthase TruA family.</text>
</comment>
<proteinExistence type="inferred from homology"/>
<dbReference type="PANTHER" id="PTHR11142:SF0">
    <property type="entry name" value="TRNA PSEUDOURIDINE SYNTHASE-LIKE 1"/>
    <property type="match status" value="1"/>
</dbReference>
<evidence type="ECO:0000259" key="8">
    <source>
        <dbReference type="Pfam" id="PF01416"/>
    </source>
</evidence>
<dbReference type="EMBL" id="DVFK01000083">
    <property type="protein sequence ID" value="HIQ68022.1"/>
    <property type="molecule type" value="Genomic_DNA"/>
</dbReference>
<dbReference type="GO" id="GO:0160147">
    <property type="term" value="F:tRNA pseudouridine(38-40) synthase activity"/>
    <property type="evidence" value="ECO:0007669"/>
    <property type="project" value="UniProtKB-EC"/>
</dbReference>
<dbReference type="NCBIfam" id="TIGR00071">
    <property type="entry name" value="hisT_truA"/>
    <property type="match status" value="1"/>
</dbReference>
<comment type="catalytic activity">
    <reaction evidence="4 7">
        <text>uridine(38/39/40) in tRNA = pseudouridine(38/39/40) in tRNA</text>
        <dbReference type="Rhea" id="RHEA:22376"/>
        <dbReference type="Rhea" id="RHEA-COMP:10085"/>
        <dbReference type="Rhea" id="RHEA-COMP:10087"/>
        <dbReference type="ChEBI" id="CHEBI:65314"/>
        <dbReference type="ChEBI" id="CHEBI:65315"/>
        <dbReference type="EC" id="5.4.99.12"/>
    </reaction>
</comment>
<dbReference type="PIRSF" id="PIRSF001430">
    <property type="entry name" value="tRNA_psdUrid_synth"/>
    <property type="match status" value="1"/>
</dbReference>
<evidence type="ECO:0000313" key="9">
    <source>
        <dbReference type="EMBL" id="HIQ68022.1"/>
    </source>
</evidence>
<feature type="domain" description="Pseudouridine synthase I TruA alpha/beta" evidence="8">
    <location>
        <begin position="9"/>
        <end position="98"/>
    </location>
</feature>
<dbReference type="HAMAP" id="MF_00171">
    <property type="entry name" value="TruA"/>
    <property type="match status" value="1"/>
</dbReference>
<protein>
    <recommendedName>
        <fullName evidence="4">tRNA pseudouridine synthase A</fullName>
        <ecNumber evidence="4">5.4.99.12</ecNumber>
    </recommendedName>
    <alternativeName>
        <fullName evidence="4">tRNA pseudouridine(38-40) synthase</fullName>
    </alternativeName>
    <alternativeName>
        <fullName evidence="4">tRNA pseudouridylate synthase I</fullName>
    </alternativeName>
    <alternativeName>
        <fullName evidence="4">tRNA-uridine isomerase I</fullName>
    </alternativeName>
</protein>
<evidence type="ECO:0000256" key="6">
    <source>
        <dbReference type="PIRSR" id="PIRSR001430-2"/>
    </source>
</evidence>
<dbReference type="Proteomes" id="UP000886796">
    <property type="component" value="Unassembled WGS sequence"/>
</dbReference>
<reference evidence="9" key="2">
    <citation type="journal article" date="2021" name="PeerJ">
        <title>Extensive microbial diversity within the chicken gut microbiome revealed by metagenomics and culture.</title>
        <authorList>
            <person name="Gilroy R."/>
            <person name="Ravi A."/>
            <person name="Getino M."/>
            <person name="Pursley I."/>
            <person name="Horton D.L."/>
            <person name="Alikhan N.F."/>
            <person name="Baker D."/>
            <person name="Gharbi K."/>
            <person name="Hall N."/>
            <person name="Watson M."/>
            <person name="Adriaenssens E.M."/>
            <person name="Foster-Nyarko E."/>
            <person name="Jarju S."/>
            <person name="Secka A."/>
            <person name="Antonio M."/>
            <person name="Oren A."/>
            <person name="Chaudhuri R.R."/>
            <person name="La Ragione R."/>
            <person name="Hildebrand F."/>
            <person name="Pallen M.J."/>
        </authorList>
    </citation>
    <scope>NUCLEOTIDE SEQUENCE</scope>
    <source>
        <strain evidence="9">13361</strain>
    </source>
</reference>
<dbReference type="GO" id="GO:0003723">
    <property type="term" value="F:RNA binding"/>
    <property type="evidence" value="ECO:0007669"/>
    <property type="project" value="InterPro"/>
</dbReference>
<dbReference type="InterPro" id="IPR001406">
    <property type="entry name" value="PsdUridine_synth_TruA"/>
</dbReference>
<dbReference type="PANTHER" id="PTHR11142">
    <property type="entry name" value="PSEUDOURIDYLATE SYNTHASE"/>
    <property type="match status" value="1"/>
</dbReference>
<comment type="caution">
    <text evidence="4">Lacks conserved residue(s) required for the propagation of feature annotation.</text>
</comment>
<dbReference type="FunFam" id="3.30.70.580:FF:000001">
    <property type="entry name" value="tRNA pseudouridine synthase A"/>
    <property type="match status" value="1"/>
</dbReference>
<feature type="active site" description="Nucleophile" evidence="4 5">
    <location>
        <position position="52"/>
    </location>
</feature>
<dbReference type="EC" id="5.4.99.12" evidence="4"/>
<dbReference type="GO" id="GO:0031119">
    <property type="term" value="P:tRNA pseudouridine synthesis"/>
    <property type="evidence" value="ECO:0007669"/>
    <property type="project" value="UniProtKB-UniRule"/>
</dbReference>
<dbReference type="InterPro" id="IPR020103">
    <property type="entry name" value="PsdUridine_synth_cat_dom_sf"/>
</dbReference>